<dbReference type="eggNOG" id="ENOG5032XG2">
    <property type="taxonomic scope" value="Bacteria"/>
</dbReference>
<evidence type="ECO:0008006" key="3">
    <source>
        <dbReference type="Google" id="ProtNLM"/>
    </source>
</evidence>
<evidence type="ECO:0000313" key="1">
    <source>
        <dbReference type="EMBL" id="ABM03702.1"/>
    </source>
</evidence>
<proteinExistence type="predicted"/>
<dbReference type="EMBL" id="CP000510">
    <property type="protein sequence ID" value="ABM03702.1"/>
    <property type="molecule type" value="Genomic_DNA"/>
</dbReference>
<dbReference type="HOGENOM" id="CLU_868419_0_0_6"/>
<sequence length="320" mass="35332">MRIVPMVSFAVLILSGCTSTPTGNIDAFGIAAADVTSKIDTVISDYNKANVNDKLVAMAQSNKKYVTSDMDPIKQIIIRDSDKKNFALYKANNALGGYAASLSDLANAGSREELALAGVKLSTSLKGMNEQYKSFKETESDLISDENSGKISRVITEISRYYVEYKRGEALKEIIIAADSSVQIIGNIINDQLLMGVIEGRLYTMKGNELAGYFSDYNTQTDELSFAKKKKMLDEIYEKYIAMESTTATVVQAQQAILSVMEAHSVLTEELKKNRFSSQNIAKSIKNIKTVHRSLDDLEELMKSCETKIISDDEKGIICQ</sequence>
<dbReference type="KEGG" id="pin:Ping_1931"/>
<name>A1SW37_PSYIN</name>
<dbReference type="AlphaFoldDB" id="A1SW37"/>
<dbReference type="PROSITE" id="PS51257">
    <property type="entry name" value="PROKAR_LIPOPROTEIN"/>
    <property type="match status" value="1"/>
</dbReference>
<accession>A1SW37</accession>
<keyword evidence="2" id="KW-1185">Reference proteome</keyword>
<gene>
    <name evidence="1" type="ordered locus">Ping_1931</name>
</gene>
<protein>
    <recommendedName>
        <fullName evidence="3">Lipoprotein</fullName>
    </recommendedName>
</protein>
<dbReference type="RefSeq" id="WP_011770262.1">
    <property type="nucleotide sequence ID" value="NC_008709.1"/>
</dbReference>
<reference evidence="1 2" key="1">
    <citation type="submission" date="2007-01" db="EMBL/GenBank/DDBJ databases">
        <title>Complete sequence of Psychromonas ingrahamii 37.</title>
        <authorList>
            <consortium name="US DOE Joint Genome Institute"/>
            <person name="Copeland A."/>
            <person name="Lucas S."/>
            <person name="Lapidus A."/>
            <person name="Barry K."/>
            <person name="Detter J.C."/>
            <person name="Glavina del Rio T."/>
            <person name="Hammon N."/>
            <person name="Israni S."/>
            <person name="Dalin E."/>
            <person name="Tice H."/>
            <person name="Pitluck S."/>
            <person name="Thompson L.S."/>
            <person name="Brettin T."/>
            <person name="Bruce D."/>
            <person name="Han C."/>
            <person name="Tapia R."/>
            <person name="Schmutz J."/>
            <person name="Larimer F."/>
            <person name="Land M."/>
            <person name="Hauser L."/>
            <person name="Kyrpides N."/>
            <person name="Ivanova N."/>
            <person name="Staley J."/>
            <person name="Richardson P."/>
        </authorList>
    </citation>
    <scope>NUCLEOTIDE SEQUENCE [LARGE SCALE GENOMIC DNA]</scope>
    <source>
        <strain evidence="1 2">37</strain>
    </source>
</reference>
<evidence type="ECO:0000313" key="2">
    <source>
        <dbReference type="Proteomes" id="UP000000639"/>
    </source>
</evidence>
<dbReference type="OrthoDB" id="7055177at2"/>
<organism evidence="1 2">
    <name type="scientific">Psychromonas ingrahamii (strain DSM 17664 / CCUG 51855 / 37)</name>
    <dbReference type="NCBI Taxonomy" id="357804"/>
    <lineage>
        <taxon>Bacteria</taxon>
        <taxon>Pseudomonadati</taxon>
        <taxon>Pseudomonadota</taxon>
        <taxon>Gammaproteobacteria</taxon>
        <taxon>Alteromonadales</taxon>
        <taxon>Psychromonadaceae</taxon>
        <taxon>Psychromonas</taxon>
    </lineage>
</organism>
<dbReference type="Proteomes" id="UP000000639">
    <property type="component" value="Chromosome"/>
</dbReference>